<dbReference type="InterPro" id="IPR002553">
    <property type="entry name" value="Clathrin/coatomer_adapt-like_N"/>
</dbReference>
<dbReference type="InterPro" id="IPR016342">
    <property type="entry name" value="AP_complex_bsu_1_2_4"/>
</dbReference>
<dbReference type="GeneID" id="18809516"/>
<organism>
    <name type="scientific">Serpula lacrymans var. lacrymans (strain S7.9)</name>
    <name type="common">Dry rot fungus</name>
    <dbReference type="NCBI Taxonomy" id="578457"/>
    <lineage>
        <taxon>Eukaryota</taxon>
        <taxon>Fungi</taxon>
        <taxon>Dikarya</taxon>
        <taxon>Basidiomycota</taxon>
        <taxon>Agaricomycotina</taxon>
        <taxon>Agaricomycetes</taxon>
        <taxon>Agaricomycetidae</taxon>
        <taxon>Boletales</taxon>
        <taxon>Coniophorineae</taxon>
        <taxon>Serpulaceae</taxon>
        <taxon>Serpula</taxon>
    </lineage>
</organism>
<feature type="domain" description="Clathrin/coatomer adaptor adaptin-like N-terminal" evidence="8">
    <location>
        <begin position="53"/>
        <end position="584"/>
    </location>
</feature>
<keyword evidence="5 6" id="KW-0472">Membrane</keyword>
<name>F8NXA5_SERL9</name>
<comment type="function">
    <text evidence="6">Adaptins are components of the adaptor complexes which link clathrin to receptors in coated vesicles. Clathrin-associated protein complexes are believed to interact with the cytoplasmic tails of membrane proteins, leading to their selection and concentration.</text>
</comment>
<dbReference type="GO" id="GO:0030276">
    <property type="term" value="F:clathrin binding"/>
    <property type="evidence" value="ECO:0007669"/>
    <property type="project" value="InterPro"/>
</dbReference>
<evidence type="ECO:0000256" key="2">
    <source>
        <dbReference type="ARBA" id="ARBA00006613"/>
    </source>
</evidence>
<dbReference type="GO" id="GO:0012505">
    <property type="term" value="C:endomembrane system"/>
    <property type="evidence" value="ECO:0007669"/>
    <property type="project" value="UniProtKB-SubCell"/>
</dbReference>
<dbReference type="Proteomes" id="UP000008064">
    <property type="component" value="Unassembled WGS sequence"/>
</dbReference>
<feature type="compositionally biased region" description="Basic and acidic residues" evidence="7">
    <location>
        <begin position="712"/>
        <end position="721"/>
    </location>
</feature>
<dbReference type="SUPFAM" id="SSF48371">
    <property type="entry name" value="ARM repeat"/>
    <property type="match status" value="1"/>
</dbReference>
<evidence type="ECO:0000259" key="8">
    <source>
        <dbReference type="Pfam" id="PF01602"/>
    </source>
</evidence>
<reference evidence="9" key="1">
    <citation type="submission" date="2011-04" db="EMBL/GenBank/DDBJ databases">
        <title>Evolution of plant cell wall degrading machinery underlies the functional diversity of forest fungi.</title>
        <authorList>
            <consortium name="US DOE Joint Genome Institute (JGI-PGF)"/>
            <person name="Eastwood D.C."/>
            <person name="Floudas D."/>
            <person name="Binder M."/>
            <person name="Majcherczyk A."/>
            <person name="Schneider P."/>
            <person name="Aerts A."/>
            <person name="Asiegbu F.O."/>
            <person name="Baker S.E."/>
            <person name="Barry K."/>
            <person name="Bendiksby M."/>
            <person name="Blumentritt M."/>
            <person name="Coutinho P.M."/>
            <person name="Cullen D."/>
            <person name="Cullen D."/>
            <person name="Gathman A."/>
            <person name="Goodell B."/>
            <person name="Henrissat B."/>
            <person name="Ihrmark K."/>
            <person name="Kauserud H."/>
            <person name="Kohler A."/>
            <person name="LaButti K."/>
            <person name="Lapidus A."/>
            <person name="Lavin J.L."/>
            <person name="Lee Y.-H."/>
            <person name="Lindquist E."/>
            <person name="Lilly W."/>
            <person name="Lucas S."/>
            <person name="Morin E."/>
            <person name="Murat C."/>
            <person name="Oguiza J.A."/>
            <person name="Park J."/>
            <person name="Pisabarro A.G."/>
            <person name="Riley R."/>
            <person name="Rosling A."/>
            <person name="Salamov A."/>
            <person name="Schmidt O."/>
            <person name="Schmutz J."/>
            <person name="Skrede I."/>
            <person name="Stenlid J."/>
            <person name="Wiebenga A."/>
            <person name="Xie X."/>
            <person name="Kues U."/>
            <person name="Hibbett D.S."/>
            <person name="Hoffmeister D."/>
            <person name="Hogberg N."/>
            <person name="Martin F."/>
            <person name="Grigoriev I.V."/>
            <person name="Watkinson S.C."/>
        </authorList>
    </citation>
    <scope>NUCLEOTIDE SEQUENCE</scope>
    <source>
        <strain evidence="9">S7.9</strain>
    </source>
</reference>
<dbReference type="AlphaFoldDB" id="F8NXA5"/>
<proteinExistence type="inferred from homology"/>
<comment type="subcellular location">
    <subcellularLocation>
        <location evidence="1">Endomembrane system</location>
    </subcellularLocation>
</comment>
<dbReference type="GO" id="GO:0016192">
    <property type="term" value="P:vesicle-mediated transport"/>
    <property type="evidence" value="ECO:0007669"/>
    <property type="project" value="InterPro"/>
</dbReference>
<dbReference type="PANTHER" id="PTHR11134">
    <property type="entry name" value="ADAPTOR COMPLEX SUBUNIT BETA FAMILY MEMBER"/>
    <property type="match status" value="1"/>
</dbReference>
<evidence type="ECO:0000256" key="4">
    <source>
        <dbReference type="ARBA" id="ARBA00022927"/>
    </source>
</evidence>
<evidence type="ECO:0000256" key="5">
    <source>
        <dbReference type="ARBA" id="ARBA00023136"/>
    </source>
</evidence>
<comment type="similarity">
    <text evidence="2 6">Belongs to the adaptor complexes large subunit family.</text>
</comment>
<protein>
    <recommendedName>
        <fullName evidence="6">AP complex subunit beta</fullName>
    </recommendedName>
</protein>
<dbReference type="RefSeq" id="XP_007318599.1">
    <property type="nucleotide sequence ID" value="XM_007318537.1"/>
</dbReference>
<evidence type="ECO:0000256" key="6">
    <source>
        <dbReference type="PIRNR" id="PIRNR002291"/>
    </source>
</evidence>
<dbReference type="InterPro" id="IPR011989">
    <property type="entry name" value="ARM-like"/>
</dbReference>
<dbReference type="PIRSF" id="PIRSF002291">
    <property type="entry name" value="AP_complex_beta"/>
    <property type="match status" value="1"/>
</dbReference>
<keyword evidence="3 6" id="KW-0813">Transport</keyword>
<dbReference type="OrthoDB" id="10254310at2759"/>
<dbReference type="HOGENOM" id="CLU_006320_3_2_1"/>
<evidence type="ECO:0000313" key="9">
    <source>
        <dbReference type="EMBL" id="EGO24580.1"/>
    </source>
</evidence>
<dbReference type="EMBL" id="GL945434">
    <property type="protein sequence ID" value="EGO24580.1"/>
    <property type="molecule type" value="Genomic_DNA"/>
</dbReference>
<sequence length="781" mass="86440">MASININSLAENASRLGMRIQETFSEHTRDLSITRGSGSLFDMPDEKVKNIGRQLDSSSDREKLDAMKRLIALISKGRNVSSYFPQVVKNVASQNLEIRKLVYIYLLRYAEHEPDLALLSINTFQKDLTDSSPLIRAMALRVLSGIKVPMIGSIVVLAIKKCAADISPYVRKAAALAIPKCHQLDEGHQTSLIDIISTLLRDRSPLSIGSAVVAFEAVCPTRLDLLHQQYRRLCRLMVDVDEWGQISLLNLLIRYARVMLPKPVLSHDGEMVEEADSDLQLLLISAEPLFQSKNPAVVLAVVRVFFYIAPPSQHSRFTNPLLRILSNSRAVERVALSYLVVITCAHPHLFSSHYLRLLVRADDPQQVRRDKIRVLLNILNADNYQIILREFTTYAEDMDDEVVGNAIAAIGHCARLIPDCVPQCLAILMDMIRSKQDIIVSNAVQILKSLVQNQLLSGTVVANVTHSPLSIISSLAGKIDDVRHPQAKACVIWLVGQYCVTQESGTFFEGIADWAPDVLRKSARSFSSESNIVKLQILTLSAKLLVMCPTDRTLGLLCHYVFSVARFDIDYDVRDRTRMLASLLAGLSPSISGDEDTQDQGGVVLRREQVKRVLFEGKEDVSVNEVIPGEIHSLIGSLSLTVGKDVGSNTVLPEWLESGIDPTLRVNEDDPVLTPSVTTARSQYPIVSANTAPIVLTPNQSTSPPGNGSKVPWKDLDKFYEDESSEETEESESNSDGEHSNESEEDSHEDNTDDSVTDEDGSSIPNDGREEDQEGVQENTV</sequence>
<dbReference type="GO" id="GO:0030117">
    <property type="term" value="C:membrane coat"/>
    <property type="evidence" value="ECO:0007669"/>
    <property type="project" value="InterPro"/>
</dbReference>
<dbReference type="InterPro" id="IPR016024">
    <property type="entry name" value="ARM-type_fold"/>
</dbReference>
<evidence type="ECO:0000256" key="1">
    <source>
        <dbReference type="ARBA" id="ARBA00004308"/>
    </source>
</evidence>
<feature type="compositionally biased region" description="Acidic residues" evidence="7">
    <location>
        <begin position="743"/>
        <end position="761"/>
    </location>
</feature>
<accession>F8NXA5</accession>
<dbReference type="GO" id="GO:0006886">
    <property type="term" value="P:intracellular protein transport"/>
    <property type="evidence" value="ECO:0007669"/>
    <property type="project" value="InterPro"/>
</dbReference>
<evidence type="ECO:0000256" key="3">
    <source>
        <dbReference type="ARBA" id="ARBA00022448"/>
    </source>
</evidence>
<feature type="region of interest" description="Disordered" evidence="7">
    <location>
        <begin position="695"/>
        <end position="781"/>
    </location>
</feature>
<evidence type="ECO:0000256" key="7">
    <source>
        <dbReference type="SAM" id="MobiDB-lite"/>
    </source>
</evidence>
<feature type="compositionally biased region" description="Acidic residues" evidence="7">
    <location>
        <begin position="722"/>
        <end position="735"/>
    </location>
</feature>
<feature type="compositionally biased region" description="Polar residues" evidence="7">
    <location>
        <begin position="697"/>
        <end position="706"/>
    </location>
</feature>
<dbReference type="Pfam" id="PF01602">
    <property type="entry name" value="Adaptin_N"/>
    <property type="match status" value="1"/>
</dbReference>
<dbReference type="Gene3D" id="1.25.10.10">
    <property type="entry name" value="Leucine-rich Repeat Variant"/>
    <property type="match status" value="1"/>
</dbReference>
<dbReference type="InterPro" id="IPR026739">
    <property type="entry name" value="AP_beta"/>
</dbReference>
<dbReference type="KEGG" id="sla:SERLADRAFT_356160"/>
<gene>
    <name evidence="9" type="ORF">SERLADRAFT_356160</name>
</gene>
<keyword evidence="4 6" id="KW-0653">Protein transport</keyword>